<evidence type="ECO:0000313" key="2">
    <source>
        <dbReference type="EMBL" id="QLY40654.1"/>
    </source>
</evidence>
<dbReference type="InterPro" id="IPR051534">
    <property type="entry name" value="CBASS_pafABC_assoc_protein"/>
</dbReference>
<proteinExistence type="predicted"/>
<dbReference type="Proteomes" id="UP000512167">
    <property type="component" value="Chromosome"/>
</dbReference>
<keyword evidence="3" id="KW-1185">Reference proteome</keyword>
<dbReference type="EMBL" id="CP051151">
    <property type="protein sequence ID" value="QLY40654.1"/>
    <property type="molecule type" value="Genomic_DNA"/>
</dbReference>
<dbReference type="KEGG" id="tbk:HF295_07265"/>
<dbReference type="PROSITE" id="PS52050">
    <property type="entry name" value="WYL"/>
    <property type="match status" value="1"/>
</dbReference>
<feature type="domain" description="Helix-turn-helix type 11" evidence="1">
    <location>
        <begin position="10"/>
        <end position="61"/>
    </location>
</feature>
<gene>
    <name evidence="2" type="ORF">HF295_07265</name>
</gene>
<dbReference type="InterPro" id="IPR013196">
    <property type="entry name" value="HTH_11"/>
</dbReference>
<protein>
    <submittedName>
        <fullName evidence="2">WYL domain-containing protein</fullName>
    </submittedName>
</protein>
<dbReference type="PANTHER" id="PTHR34580:SF9">
    <property type="entry name" value="SLL5097 PROTEIN"/>
    <property type="match status" value="1"/>
</dbReference>
<dbReference type="InterPro" id="IPR036388">
    <property type="entry name" value="WH-like_DNA-bd_sf"/>
</dbReference>
<dbReference type="RefSeq" id="WP_312031501.1">
    <property type="nucleotide sequence ID" value="NZ_CP051151.1"/>
</dbReference>
<sequence length="295" mass="34966">MSKISNSLLMLFYLNNKNTYTKIAELSNYLEVSDREIRRYRDDLEMAGFSIENKTGRYGGYLLVNDVVLSMNINHMKHVLTHQSETNSLIKSNYSLMHEIIQSLKNEQIISKHILSHESIEKLMMINLAIKLRYKIKIDYLSNHHTLIQQTIEPYLIKNIRDIDYLFAVHGKILKSYRISNIRYITQTENPYLFDHNIYQRETNENAYGVYRGKEKYLIKFEVVGKMNQFIESVFNNQLMILEQKQNYGLYQVETYDLNEIKYTFLSLGGTFNVISPEIFKQQLLEEVKKIINKL</sequence>
<evidence type="ECO:0000259" key="1">
    <source>
        <dbReference type="Pfam" id="PF08279"/>
    </source>
</evidence>
<evidence type="ECO:0000313" key="3">
    <source>
        <dbReference type="Proteomes" id="UP000512167"/>
    </source>
</evidence>
<accession>A0A7L6N7Y1</accession>
<dbReference type="Pfam" id="PF08279">
    <property type="entry name" value="HTH_11"/>
    <property type="match status" value="1"/>
</dbReference>
<dbReference type="PANTHER" id="PTHR34580">
    <property type="match status" value="1"/>
</dbReference>
<organism evidence="2 3">
    <name type="scientific">Hujiaoplasma nucleasis</name>
    <dbReference type="NCBI Taxonomy" id="2725268"/>
    <lineage>
        <taxon>Bacteria</taxon>
        <taxon>Bacillati</taxon>
        <taxon>Mycoplasmatota</taxon>
        <taxon>Mollicutes</taxon>
        <taxon>Candidatus Izemoplasmatales</taxon>
        <taxon>Hujiaoplasmataceae</taxon>
        <taxon>Hujiaoplasma</taxon>
    </lineage>
</organism>
<dbReference type="Gene3D" id="1.10.10.10">
    <property type="entry name" value="Winged helix-like DNA-binding domain superfamily/Winged helix DNA-binding domain"/>
    <property type="match status" value="1"/>
</dbReference>
<dbReference type="AlphaFoldDB" id="A0A7L6N7Y1"/>
<name>A0A7L6N7Y1_9MOLU</name>
<reference evidence="2 3" key="1">
    <citation type="submission" date="2020-04" db="EMBL/GenBank/DDBJ databases">
        <authorList>
            <person name="Zheng R.K."/>
            <person name="Sun C.M."/>
        </authorList>
    </citation>
    <scope>NUCLEOTIDE SEQUENCE [LARGE SCALE GENOMIC DNA]</scope>
    <source>
        <strain evidence="3">zrk29</strain>
    </source>
</reference>